<keyword evidence="1" id="KW-0812">Transmembrane</keyword>
<keyword evidence="3" id="KW-1185">Reference proteome</keyword>
<keyword evidence="1" id="KW-1133">Transmembrane helix</keyword>
<feature type="transmembrane region" description="Helical" evidence="1">
    <location>
        <begin position="46"/>
        <end position="66"/>
    </location>
</feature>
<name>A0A848GZM4_9BURK</name>
<protein>
    <submittedName>
        <fullName evidence="2">Uncharacterized protein</fullName>
    </submittedName>
</protein>
<dbReference type="AlphaFoldDB" id="A0A848GZM4"/>
<sequence>MDQKLPWYRSVAVKSCLIAFVATHIPLLGLIALIVAFPQWLSPWGVFWAALVFTLLATVFVIAVLWKMFRPLREAADGLRGFMTEGRLALPNVASGGSGDEVGRMVQVLVRSLAHLERSRTPLLDAGAFAVARQHSDQGAVADRGWMVLLEVDQWQALDREAGVDELLAVQKGMAAALQQALAEDEVLLPWGRGRFLAILAGSGTQVHDRLERLCGQLPVPRTSRLYTASAAVEPKETGARSWAAGLQRLEQKLFSMRLSGMHAQVA</sequence>
<evidence type="ECO:0000256" key="1">
    <source>
        <dbReference type="SAM" id="Phobius"/>
    </source>
</evidence>
<comment type="caution">
    <text evidence="2">The sequence shown here is derived from an EMBL/GenBank/DDBJ whole genome shotgun (WGS) entry which is preliminary data.</text>
</comment>
<keyword evidence="1" id="KW-0472">Membrane</keyword>
<dbReference type="EMBL" id="JABBFX010000001">
    <property type="protein sequence ID" value="NML42841.1"/>
    <property type="molecule type" value="Genomic_DNA"/>
</dbReference>
<dbReference type="RefSeq" id="WP_169417091.1">
    <property type="nucleotide sequence ID" value="NZ_JABBFX010000001.1"/>
</dbReference>
<reference evidence="2 3" key="1">
    <citation type="submission" date="2020-04" db="EMBL/GenBank/DDBJ databases">
        <title>Ramlibacter sp. G-1-2-2 isolated from soil.</title>
        <authorList>
            <person name="Dahal R.H."/>
        </authorList>
    </citation>
    <scope>NUCLEOTIDE SEQUENCE [LARGE SCALE GENOMIC DNA]</scope>
    <source>
        <strain evidence="2 3">G-1-2-2</strain>
    </source>
</reference>
<gene>
    <name evidence="2" type="ORF">HHL11_03690</name>
</gene>
<evidence type="ECO:0000313" key="3">
    <source>
        <dbReference type="Proteomes" id="UP000541185"/>
    </source>
</evidence>
<proteinExistence type="predicted"/>
<accession>A0A848GZM4</accession>
<evidence type="ECO:0000313" key="2">
    <source>
        <dbReference type="EMBL" id="NML42841.1"/>
    </source>
</evidence>
<organism evidence="2 3">
    <name type="scientific">Ramlibacter agri</name>
    <dbReference type="NCBI Taxonomy" id="2728837"/>
    <lineage>
        <taxon>Bacteria</taxon>
        <taxon>Pseudomonadati</taxon>
        <taxon>Pseudomonadota</taxon>
        <taxon>Betaproteobacteria</taxon>
        <taxon>Burkholderiales</taxon>
        <taxon>Comamonadaceae</taxon>
        <taxon>Ramlibacter</taxon>
    </lineage>
</organism>
<feature type="transmembrane region" description="Helical" evidence="1">
    <location>
        <begin position="12"/>
        <end position="40"/>
    </location>
</feature>
<dbReference type="Proteomes" id="UP000541185">
    <property type="component" value="Unassembled WGS sequence"/>
</dbReference>